<evidence type="ECO:0000313" key="12">
    <source>
        <dbReference type="Proteomes" id="UP000077164"/>
    </source>
</evidence>
<dbReference type="PRINTS" id="PR00866">
    <property type="entry name" value="RNADNAPOLMS"/>
</dbReference>
<evidence type="ECO:0000259" key="10">
    <source>
        <dbReference type="PROSITE" id="PS50878"/>
    </source>
</evidence>
<gene>
    <name evidence="11" type="ORF">FBFR_03585</name>
</gene>
<dbReference type="PANTHER" id="PTHR34047:SF8">
    <property type="entry name" value="PROTEIN YKFC"/>
    <property type="match status" value="1"/>
</dbReference>
<name>A0A167YUS9_9FLAO</name>
<evidence type="ECO:0000256" key="7">
    <source>
        <dbReference type="ARBA" id="ARBA00023118"/>
    </source>
</evidence>
<evidence type="ECO:0000256" key="6">
    <source>
        <dbReference type="ARBA" id="ARBA00022918"/>
    </source>
</evidence>
<sequence>MIARVVHPYNLQKALEHVIANRGSAGVDGVKVSQLKERFPNRKLQLLEDVAKENYYSQPILGVEIPKGNGKVRLLGVPTTTDRVLQQAVSQVIAPLFENEFSSNSFGFRPNKNARQAVGQSRDYIHQGLKHIVDIDLKNFFDEVDHCLLLNLVYRKVKCKTTMRLIRKWLRAPIQIKGKLQKRRKGVPQGSPLSPLLSNILLHELDKEMTRRKYKFVRYADDFSIYCTSHIRAKAAAQALVKFLKTKLKLTINEEKSGIKRPVHFTILGFGFVPTYKKGSKNDYQLVVAEKAWKKLKEKLKSITRKTAPVKLEERIAKINEIQRGWLNYFRGTSIMGKLRDLDGWLRNRLRYCIWHDWKKPERKRKNLIQLGIDQDHAYAWSRTRKGGWAIAQSPILGSTITLKRLKQKGYQSLTDVYIELNPSLCEPPNT</sequence>
<evidence type="ECO:0000256" key="5">
    <source>
        <dbReference type="ARBA" id="ARBA00022842"/>
    </source>
</evidence>
<dbReference type="RefSeq" id="WP_066077177.1">
    <property type="nucleotide sequence ID" value="NZ_LVJE01000006.1"/>
</dbReference>
<feature type="domain" description="Reverse transcriptase" evidence="10">
    <location>
        <begin position="44"/>
        <end position="272"/>
    </location>
</feature>
<proteinExistence type="inferred from homology"/>
<evidence type="ECO:0000256" key="2">
    <source>
        <dbReference type="ARBA" id="ARBA00022679"/>
    </source>
</evidence>
<keyword evidence="7" id="KW-0051">Antiviral defense</keyword>
<dbReference type="NCBIfam" id="TIGR04416">
    <property type="entry name" value="group_II_RT_mat"/>
    <property type="match status" value="1"/>
</dbReference>
<dbReference type="InterPro" id="IPR030931">
    <property type="entry name" value="Group_II_RT_mat"/>
</dbReference>
<comment type="similarity">
    <text evidence="8">Belongs to the bacterial reverse transcriptase family.</text>
</comment>
<dbReference type="Pfam" id="PF00078">
    <property type="entry name" value="RVT_1"/>
    <property type="match status" value="1"/>
</dbReference>
<reference evidence="11 12" key="1">
    <citation type="submission" date="2016-03" db="EMBL/GenBank/DDBJ databases">
        <title>Draft genome sequence of Flavobacterium fryxellicola DSM 16209.</title>
        <authorList>
            <person name="Shin S.-K."/>
            <person name="Yi H."/>
        </authorList>
    </citation>
    <scope>NUCLEOTIDE SEQUENCE [LARGE SCALE GENOMIC DNA]</scope>
    <source>
        <strain evidence="11 12">DSM 16209</strain>
    </source>
</reference>
<evidence type="ECO:0000256" key="4">
    <source>
        <dbReference type="ARBA" id="ARBA00022723"/>
    </source>
</evidence>
<keyword evidence="5" id="KW-0460">Magnesium</keyword>
<keyword evidence="4" id="KW-0479">Metal-binding</keyword>
<keyword evidence="3" id="KW-0548">Nucleotidyltransferase</keyword>
<organism evidence="11 12">
    <name type="scientific">Flavobacterium fryxellicola</name>
    <dbReference type="NCBI Taxonomy" id="249352"/>
    <lineage>
        <taxon>Bacteria</taxon>
        <taxon>Pseudomonadati</taxon>
        <taxon>Bacteroidota</taxon>
        <taxon>Flavobacteriia</taxon>
        <taxon>Flavobacteriales</taxon>
        <taxon>Flavobacteriaceae</taxon>
        <taxon>Flavobacterium</taxon>
    </lineage>
</organism>
<evidence type="ECO:0000256" key="1">
    <source>
        <dbReference type="ARBA" id="ARBA00012493"/>
    </source>
</evidence>
<dbReference type="InterPro" id="IPR000123">
    <property type="entry name" value="Reverse_transcriptase_msDNA"/>
</dbReference>
<comment type="catalytic activity">
    <reaction evidence="9">
        <text>DNA(n) + a 2'-deoxyribonucleoside 5'-triphosphate = DNA(n+1) + diphosphate</text>
        <dbReference type="Rhea" id="RHEA:22508"/>
        <dbReference type="Rhea" id="RHEA-COMP:17339"/>
        <dbReference type="Rhea" id="RHEA-COMP:17340"/>
        <dbReference type="ChEBI" id="CHEBI:33019"/>
        <dbReference type="ChEBI" id="CHEBI:61560"/>
        <dbReference type="ChEBI" id="CHEBI:173112"/>
        <dbReference type="EC" id="2.7.7.49"/>
    </reaction>
</comment>
<dbReference type="CDD" id="cd01651">
    <property type="entry name" value="RT_G2_intron"/>
    <property type="match status" value="1"/>
</dbReference>
<dbReference type="PANTHER" id="PTHR34047">
    <property type="entry name" value="NUCLEAR INTRON MATURASE 1, MITOCHONDRIAL-RELATED"/>
    <property type="match status" value="1"/>
</dbReference>
<evidence type="ECO:0000256" key="3">
    <source>
        <dbReference type="ARBA" id="ARBA00022695"/>
    </source>
</evidence>
<keyword evidence="6 11" id="KW-0695">RNA-directed DNA polymerase</keyword>
<evidence type="ECO:0000256" key="8">
    <source>
        <dbReference type="ARBA" id="ARBA00034120"/>
    </source>
</evidence>
<keyword evidence="2" id="KW-0808">Transferase</keyword>
<dbReference type="GO" id="GO:0046872">
    <property type="term" value="F:metal ion binding"/>
    <property type="evidence" value="ECO:0007669"/>
    <property type="project" value="UniProtKB-KW"/>
</dbReference>
<dbReference type="PROSITE" id="PS50878">
    <property type="entry name" value="RT_POL"/>
    <property type="match status" value="1"/>
</dbReference>
<dbReference type="InterPro" id="IPR043502">
    <property type="entry name" value="DNA/RNA_pol_sf"/>
</dbReference>
<dbReference type="InterPro" id="IPR000477">
    <property type="entry name" value="RT_dom"/>
</dbReference>
<dbReference type="GO" id="GO:0003964">
    <property type="term" value="F:RNA-directed DNA polymerase activity"/>
    <property type="evidence" value="ECO:0007669"/>
    <property type="project" value="UniProtKB-KW"/>
</dbReference>
<keyword evidence="12" id="KW-1185">Reference proteome</keyword>
<dbReference type="Proteomes" id="UP000077164">
    <property type="component" value="Unassembled WGS sequence"/>
</dbReference>
<evidence type="ECO:0000256" key="9">
    <source>
        <dbReference type="ARBA" id="ARBA00048173"/>
    </source>
</evidence>
<dbReference type="InterPro" id="IPR013597">
    <property type="entry name" value="Mat_intron_G2"/>
</dbReference>
<dbReference type="Pfam" id="PF08388">
    <property type="entry name" value="GIIM"/>
    <property type="match status" value="1"/>
</dbReference>
<accession>A0A167YUS9</accession>
<comment type="caution">
    <text evidence="11">The sequence shown here is derived from an EMBL/GenBank/DDBJ whole genome shotgun (WGS) entry which is preliminary data.</text>
</comment>
<dbReference type="GO" id="GO:0003723">
    <property type="term" value="F:RNA binding"/>
    <property type="evidence" value="ECO:0007669"/>
    <property type="project" value="InterPro"/>
</dbReference>
<dbReference type="EC" id="2.7.7.49" evidence="1"/>
<dbReference type="EMBL" id="LVJE01000006">
    <property type="protein sequence ID" value="OAB29813.1"/>
    <property type="molecule type" value="Genomic_DNA"/>
</dbReference>
<evidence type="ECO:0000313" key="11">
    <source>
        <dbReference type="EMBL" id="OAB29813.1"/>
    </source>
</evidence>
<protein>
    <recommendedName>
        <fullName evidence="1">RNA-directed DNA polymerase</fullName>
        <ecNumber evidence="1">2.7.7.49</ecNumber>
    </recommendedName>
</protein>
<dbReference type="GO" id="GO:0051607">
    <property type="term" value="P:defense response to virus"/>
    <property type="evidence" value="ECO:0007669"/>
    <property type="project" value="UniProtKB-KW"/>
</dbReference>
<dbReference type="AlphaFoldDB" id="A0A167YUS9"/>
<dbReference type="InterPro" id="IPR051083">
    <property type="entry name" value="GrpII_Intron_Splice-Mob/Def"/>
</dbReference>
<dbReference type="SUPFAM" id="SSF56672">
    <property type="entry name" value="DNA/RNA polymerases"/>
    <property type="match status" value="1"/>
</dbReference>